<dbReference type="InterPro" id="IPR025986">
    <property type="entry name" value="RPAP3-like_C"/>
</dbReference>
<dbReference type="Pfam" id="PF13432">
    <property type="entry name" value="TPR_16"/>
    <property type="match status" value="1"/>
</dbReference>
<keyword evidence="10" id="KW-1185">Reference proteome</keyword>
<dbReference type="PANTHER" id="PTHR46423">
    <property type="entry name" value="RNA POLYMERASE II-ASSOCIATED PROTEIN 3"/>
    <property type="match status" value="1"/>
</dbReference>
<feature type="domain" description="RNA-polymerase II-associated protein 3-like C-terminal" evidence="8">
    <location>
        <begin position="607"/>
        <end position="698"/>
    </location>
</feature>
<feature type="region of interest" description="Disordered" evidence="7">
    <location>
        <begin position="507"/>
        <end position="612"/>
    </location>
</feature>
<dbReference type="AlphaFoldDB" id="A0AAV6G106"/>
<feature type="repeat" description="TPR" evidence="5">
    <location>
        <begin position="262"/>
        <end position="295"/>
    </location>
</feature>
<feature type="region of interest" description="Disordered" evidence="7">
    <location>
        <begin position="166"/>
        <end position="187"/>
    </location>
</feature>
<dbReference type="InterPro" id="IPR051966">
    <property type="entry name" value="RPAP3"/>
</dbReference>
<evidence type="ECO:0000259" key="8">
    <source>
        <dbReference type="Pfam" id="PF13877"/>
    </source>
</evidence>
<comment type="caution">
    <text evidence="9">The sequence shown here is derived from an EMBL/GenBank/DDBJ whole genome shotgun (WGS) entry which is preliminary data.</text>
</comment>
<evidence type="ECO:0000256" key="4">
    <source>
        <dbReference type="ARBA" id="ARBA00040133"/>
    </source>
</evidence>
<evidence type="ECO:0000256" key="7">
    <source>
        <dbReference type="SAM" id="MobiDB-lite"/>
    </source>
</evidence>
<dbReference type="PROSITE" id="PS50293">
    <property type="entry name" value="TPR_REGION"/>
    <property type="match status" value="1"/>
</dbReference>
<name>A0AAV6G106_9TELE</name>
<keyword evidence="6" id="KW-0175">Coiled coil</keyword>
<keyword evidence="1" id="KW-0677">Repeat</keyword>
<comment type="similarity">
    <text evidence="3">Belongs to the RPAP3 family.</text>
</comment>
<dbReference type="SUPFAM" id="SSF48452">
    <property type="entry name" value="TPR-like"/>
    <property type="match status" value="2"/>
</dbReference>
<dbReference type="GO" id="GO:0101031">
    <property type="term" value="C:protein folding chaperone complex"/>
    <property type="evidence" value="ECO:0007669"/>
    <property type="project" value="TreeGrafter"/>
</dbReference>
<reference evidence="9 10" key="1">
    <citation type="submission" date="2020-10" db="EMBL/GenBank/DDBJ databases">
        <title>Chromosome-scale genome assembly of the Allis shad, Alosa alosa.</title>
        <authorList>
            <person name="Margot Z."/>
            <person name="Christophe K."/>
            <person name="Cabau C."/>
            <person name="Louis A."/>
            <person name="Berthelot C."/>
            <person name="Parey E."/>
            <person name="Roest Crollius H."/>
            <person name="Montfort J."/>
            <person name="Robinson-Rechavi M."/>
            <person name="Bucao C."/>
            <person name="Bouchez O."/>
            <person name="Gislard M."/>
            <person name="Lluch J."/>
            <person name="Milhes M."/>
            <person name="Lampietro C."/>
            <person name="Lopez Roques C."/>
            <person name="Donnadieu C."/>
            <person name="Braasch I."/>
            <person name="Desvignes T."/>
            <person name="Postlethwait J."/>
            <person name="Bobe J."/>
            <person name="Guiguen Y."/>
        </authorList>
    </citation>
    <scope>NUCLEOTIDE SEQUENCE [LARGE SCALE GENOMIC DNA]</scope>
    <source>
        <strain evidence="9">M-15738</strain>
        <tissue evidence="9">Blood</tissue>
    </source>
</reference>
<sequence length="727" mass="81192">MDVMTASSKQKTSILVDHGHRASISAFLETLLVSDAPNSVFTEQHHRGFPLKDICTTITAMSSGNKAIELQMQMRQNTEDLQNFMRELNSWEADIKKKDVQLRTGNEGDSSKNIPPVRNKDFKKKKRKTKSKLSDKDALNEDKKSSRIKSYDYQAWEKFDVDKALDSVDKEESQEESNESDSEDGAVKVDQEAALAEKEKGNQLFKQGKYDDALECYTRGMDADPHNPILPTNRAACFLRLKKYAVAESDCNLSIALDSKYVKAYARRGAARFALGNYRSAFEDYETVLKLEPGNLEAQNELKKVKEALAKVGPSDKGEQGKVRETVIDPALQKKLEEQQKRQEAVLHKDRGNAYFKEGKYEAAVECYTQGMEVDTTNVLLPANRAMAYLKLERYAEAEDDCSIAIALDGTYSKAFARRGTARAALGKLQEAKADFEKVLKLEPGNKLAVNELDKIKMDINAGRTSEKVGEHSQRRVIQPISKPPHLRSTRPLRRVEIEEIKGDIAPSDKSLSTAGGSVSLETRVPSPLAVQAESKAKGEGSSLGSSPSAKIQKIEELPDPVSQSPAKEPEGDRSKASGSKRVERLPDASEQATSSSHQESDVPPSPPGNSFQLEADLRKIGERPEMIYRYLKQIQPEAYTRIFQNSLEPEILNQILRILQNYYIKNEKPTLILDILKNLASVRRFDMAVMFMSSAEKKGIQELFETIQQAGLKDASVQALQKKYGV</sequence>
<feature type="region of interest" description="Disordered" evidence="7">
    <location>
        <begin position="102"/>
        <end position="144"/>
    </location>
</feature>
<feature type="repeat" description="TPR" evidence="5">
    <location>
        <begin position="194"/>
        <end position="227"/>
    </location>
</feature>
<feature type="coiled-coil region" evidence="6">
    <location>
        <begin position="74"/>
        <end position="101"/>
    </location>
</feature>
<dbReference type="InterPro" id="IPR019734">
    <property type="entry name" value="TPR_rpt"/>
</dbReference>
<dbReference type="InterPro" id="IPR011990">
    <property type="entry name" value="TPR-like_helical_dom_sf"/>
</dbReference>
<evidence type="ECO:0000256" key="6">
    <source>
        <dbReference type="SAM" id="Coils"/>
    </source>
</evidence>
<dbReference type="Pfam" id="PF07719">
    <property type="entry name" value="TPR_2"/>
    <property type="match status" value="2"/>
</dbReference>
<dbReference type="Pfam" id="PF13877">
    <property type="entry name" value="RPAP3_C"/>
    <property type="match status" value="1"/>
</dbReference>
<dbReference type="EMBL" id="JADWDJ010000017">
    <property type="protein sequence ID" value="KAG5267321.1"/>
    <property type="molecule type" value="Genomic_DNA"/>
</dbReference>
<dbReference type="Proteomes" id="UP000823561">
    <property type="component" value="Chromosome 17"/>
</dbReference>
<protein>
    <recommendedName>
        <fullName evidence="4">RNA polymerase II-associated protein 3</fullName>
    </recommendedName>
</protein>
<keyword evidence="2 5" id="KW-0802">TPR repeat</keyword>
<proteinExistence type="inferred from homology"/>
<feature type="compositionally biased region" description="Acidic residues" evidence="7">
    <location>
        <begin position="172"/>
        <end position="184"/>
    </location>
</feature>
<dbReference type="SMART" id="SM00028">
    <property type="entry name" value="TPR"/>
    <property type="match status" value="6"/>
</dbReference>
<feature type="compositionally biased region" description="Basic and acidic residues" evidence="7">
    <location>
        <begin position="132"/>
        <end position="144"/>
    </location>
</feature>
<evidence type="ECO:0000256" key="3">
    <source>
        <dbReference type="ARBA" id="ARBA00038275"/>
    </source>
</evidence>
<feature type="compositionally biased region" description="Polar residues" evidence="7">
    <location>
        <begin position="510"/>
        <end position="521"/>
    </location>
</feature>
<feature type="compositionally biased region" description="Basic residues" evidence="7">
    <location>
        <begin position="121"/>
        <end position="131"/>
    </location>
</feature>
<dbReference type="PANTHER" id="PTHR46423:SF1">
    <property type="entry name" value="RNA POLYMERASE II-ASSOCIATED PROTEIN 3"/>
    <property type="match status" value="1"/>
</dbReference>
<evidence type="ECO:0000313" key="10">
    <source>
        <dbReference type="Proteomes" id="UP000823561"/>
    </source>
</evidence>
<dbReference type="Pfam" id="PF00515">
    <property type="entry name" value="TPR_1"/>
    <property type="match status" value="1"/>
</dbReference>
<feature type="repeat" description="TPR" evidence="5">
    <location>
        <begin position="345"/>
        <end position="378"/>
    </location>
</feature>
<dbReference type="InterPro" id="IPR013105">
    <property type="entry name" value="TPR_2"/>
</dbReference>
<evidence type="ECO:0000256" key="1">
    <source>
        <dbReference type="ARBA" id="ARBA00022737"/>
    </source>
</evidence>
<accession>A0AAV6G106</accession>
<feature type="compositionally biased region" description="Basic and acidic residues" evidence="7">
    <location>
        <begin position="568"/>
        <end position="588"/>
    </location>
</feature>
<feature type="compositionally biased region" description="Polar residues" evidence="7">
    <location>
        <begin position="103"/>
        <end position="113"/>
    </location>
</feature>
<feature type="repeat" description="TPR" evidence="5">
    <location>
        <begin position="413"/>
        <end position="446"/>
    </location>
</feature>
<evidence type="ECO:0000313" key="9">
    <source>
        <dbReference type="EMBL" id="KAG5267321.1"/>
    </source>
</evidence>
<dbReference type="PROSITE" id="PS50005">
    <property type="entry name" value="TPR"/>
    <property type="match status" value="4"/>
</dbReference>
<gene>
    <name evidence="9" type="ORF">AALO_G00220440</name>
</gene>
<organism evidence="9 10">
    <name type="scientific">Alosa alosa</name>
    <name type="common">allis shad</name>
    <dbReference type="NCBI Taxonomy" id="278164"/>
    <lineage>
        <taxon>Eukaryota</taxon>
        <taxon>Metazoa</taxon>
        <taxon>Chordata</taxon>
        <taxon>Craniata</taxon>
        <taxon>Vertebrata</taxon>
        <taxon>Euteleostomi</taxon>
        <taxon>Actinopterygii</taxon>
        <taxon>Neopterygii</taxon>
        <taxon>Teleostei</taxon>
        <taxon>Clupei</taxon>
        <taxon>Clupeiformes</taxon>
        <taxon>Clupeoidei</taxon>
        <taxon>Clupeidae</taxon>
        <taxon>Alosa</taxon>
    </lineage>
</organism>
<evidence type="ECO:0000256" key="5">
    <source>
        <dbReference type="PROSITE-ProRule" id="PRU00339"/>
    </source>
</evidence>
<evidence type="ECO:0000256" key="2">
    <source>
        <dbReference type="ARBA" id="ARBA00022803"/>
    </source>
</evidence>
<dbReference type="Gene3D" id="1.25.40.10">
    <property type="entry name" value="Tetratricopeptide repeat domain"/>
    <property type="match status" value="2"/>
</dbReference>